<sequence length="63" mass="7014">MGVLEQLDLEQEDAPTDPDPEPSVSVGEDTDPFSMNYDFEEWKVDAESTDQILSLLIAVTNLL</sequence>
<dbReference type="RefSeq" id="WP_246966978.1">
    <property type="nucleotide sequence ID" value="NZ_CP095397.1"/>
</dbReference>
<evidence type="ECO:0000313" key="3">
    <source>
        <dbReference type="Proteomes" id="UP001595821"/>
    </source>
</evidence>
<organism evidence="2 3">
    <name type="scientific">Natribaculum luteum</name>
    <dbReference type="NCBI Taxonomy" id="1586232"/>
    <lineage>
        <taxon>Archaea</taxon>
        <taxon>Methanobacteriati</taxon>
        <taxon>Methanobacteriota</taxon>
        <taxon>Stenosarchaea group</taxon>
        <taxon>Halobacteria</taxon>
        <taxon>Halobacteriales</taxon>
        <taxon>Natrialbaceae</taxon>
        <taxon>Natribaculum</taxon>
    </lineage>
</organism>
<gene>
    <name evidence="2" type="ORF">ACFOZ7_05610</name>
</gene>
<dbReference type="AlphaFoldDB" id="A0ABD5NWM8"/>
<evidence type="ECO:0000313" key="2">
    <source>
        <dbReference type="EMBL" id="MFC4246473.1"/>
    </source>
</evidence>
<reference evidence="2 3" key="1">
    <citation type="journal article" date="2014" name="Int. J. Syst. Evol. Microbiol.">
        <title>Complete genome sequence of Corynebacterium casei LMG S-19264T (=DSM 44701T), isolated from a smear-ripened cheese.</title>
        <authorList>
            <consortium name="US DOE Joint Genome Institute (JGI-PGF)"/>
            <person name="Walter F."/>
            <person name="Albersmeier A."/>
            <person name="Kalinowski J."/>
            <person name="Ruckert C."/>
        </authorList>
    </citation>
    <scope>NUCLEOTIDE SEQUENCE [LARGE SCALE GENOMIC DNA]</scope>
    <source>
        <strain evidence="2 3">IBRC-M 10912</strain>
    </source>
</reference>
<proteinExistence type="predicted"/>
<feature type="compositionally biased region" description="Acidic residues" evidence="1">
    <location>
        <begin position="7"/>
        <end position="20"/>
    </location>
</feature>
<accession>A0ABD5NWM8</accession>
<dbReference type="EMBL" id="JBHSDJ010000013">
    <property type="protein sequence ID" value="MFC4246473.1"/>
    <property type="molecule type" value="Genomic_DNA"/>
</dbReference>
<feature type="region of interest" description="Disordered" evidence="1">
    <location>
        <begin position="1"/>
        <end position="32"/>
    </location>
</feature>
<comment type="caution">
    <text evidence="2">The sequence shown here is derived from an EMBL/GenBank/DDBJ whole genome shotgun (WGS) entry which is preliminary data.</text>
</comment>
<evidence type="ECO:0000256" key="1">
    <source>
        <dbReference type="SAM" id="MobiDB-lite"/>
    </source>
</evidence>
<dbReference type="GeneID" id="71854747"/>
<dbReference type="Proteomes" id="UP001595821">
    <property type="component" value="Unassembled WGS sequence"/>
</dbReference>
<name>A0ABD5NWM8_9EURY</name>
<protein>
    <submittedName>
        <fullName evidence="2">Uncharacterized protein</fullName>
    </submittedName>
</protein>